<dbReference type="InterPro" id="IPR020846">
    <property type="entry name" value="MFS_dom"/>
</dbReference>
<dbReference type="InterPro" id="IPR036259">
    <property type="entry name" value="MFS_trans_sf"/>
</dbReference>
<dbReference type="PROSITE" id="PS50850">
    <property type="entry name" value="MFS"/>
    <property type="match status" value="1"/>
</dbReference>
<dbReference type="SUPFAM" id="SSF103473">
    <property type="entry name" value="MFS general substrate transporter"/>
    <property type="match status" value="1"/>
</dbReference>
<keyword evidence="12" id="KW-1185">Reference proteome</keyword>
<keyword evidence="2" id="KW-0813">Transport</keyword>
<name>A0A2P4ZUL5_9HYPO</name>
<feature type="compositionally biased region" description="Low complexity" evidence="8">
    <location>
        <begin position="576"/>
        <end position="589"/>
    </location>
</feature>
<keyword evidence="6 9" id="KW-0472">Membrane</keyword>
<feature type="region of interest" description="Disordered" evidence="8">
    <location>
        <begin position="561"/>
        <end position="589"/>
    </location>
</feature>
<evidence type="ECO:0000256" key="9">
    <source>
        <dbReference type="SAM" id="Phobius"/>
    </source>
</evidence>
<reference evidence="11 12" key="1">
    <citation type="journal article" date="2016" name="Genome Announc.">
        <title>Draft Whole-Genome Sequence of Trichoderma gamsii T6085, a Promising Biocontrol Agent of Fusarium Head Blight on Wheat.</title>
        <authorList>
            <person name="Baroncelli R."/>
            <person name="Zapparata A."/>
            <person name="Piaggeschi G."/>
            <person name="Sarrocco S."/>
            <person name="Vannacci G."/>
        </authorList>
    </citation>
    <scope>NUCLEOTIDE SEQUENCE [LARGE SCALE GENOMIC DNA]</scope>
    <source>
        <strain evidence="11 12">T6085</strain>
    </source>
</reference>
<proteinExistence type="inferred from homology"/>
<dbReference type="Pfam" id="PF07690">
    <property type="entry name" value="MFS_1"/>
    <property type="match status" value="1"/>
</dbReference>
<dbReference type="EMBL" id="JPDN02000008">
    <property type="protein sequence ID" value="PON27981.1"/>
    <property type="molecule type" value="Genomic_DNA"/>
</dbReference>
<gene>
    <name evidence="11" type="ORF">TGAM01_v203118</name>
</gene>
<comment type="similarity">
    <text evidence="7">Belongs to the major facilitator superfamily. DHA1 family. Polyamines/proton antiporter (TC 2.A.1.2.16) subfamily.</text>
</comment>
<dbReference type="RefSeq" id="XP_018664393.1">
    <property type="nucleotide sequence ID" value="XM_018802475.1"/>
</dbReference>
<feature type="transmembrane region" description="Helical" evidence="9">
    <location>
        <begin position="467"/>
        <end position="492"/>
    </location>
</feature>
<dbReference type="GeneID" id="29982558"/>
<feature type="transmembrane region" description="Helical" evidence="9">
    <location>
        <begin position="191"/>
        <end position="213"/>
    </location>
</feature>
<dbReference type="Proteomes" id="UP000054821">
    <property type="component" value="Unassembled WGS sequence"/>
</dbReference>
<feature type="transmembrane region" description="Helical" evidence="9">
    <location>
        <begin position="98"/>
        <end position="119"/>
    </location>
</feature>
<feature type="compositionally biased region" description="Basic and acidic residues" evidence="8">
    <location>
        <begin position="565"/>
        <end position="575"/>
    </location>
</feature>
<feature type="transmembrane region" description="Helical" evidence="9">
    <location>
        <begin position="504"/>
        <end position="524"/>
    </location>
</feature>
<feature type="transmembrane region" description="Helical" evidence="9">
    <location>
        <begin position="225"/>
        <end position="246"/>
    </location>
</feature>
<feature type="transmembrane region" description="Helical" evidence="9">
    <location>
        <begin position="436"/>
        <end position="460"/>
    </location>
</feature>
<dbReference type="STRING" id="398673.A0A2P4ZUL5"/>
<evidence type="ECO:0000256" key="4">
    <source>
        <dbReference type="ARBA" id="ARBA00022692"/>
    </source>
</evidence>
<evidence type="ECO:0000259" key="10">
    <source>
        <dbReference type="PROSITE" id="PS50850"/>
    </source>
</evidence>
<keyword evidence="3" id="KW-1003">Cell membrane</keyword>
<evidence type="ECO:0000256" key="3">
    <source>
        <dbReference type="ARBA" id="ARBA00022475"/>
    </source>
</evidence>
<keyword evidence="5 9" id="KW-1133">Transmembrane helix</keyword>
<evidence type="ECO:0000313" key="12">
    <source>
        <dbReference type="Proteomes" id="UP000054821"/>
    </source>
</evidence>
<feature type="compositionally biased region" description="Low complexity" evidence="8">
    <location>
        <begin position="13"/>
        <end position="29"/>
    </location>
</feature>
<feature type="domain" description="Major facilitator superfamily (MFS) profile" evidence="10">
    <location>
        <begin position="100"/>
        <end position="533"/>
    </location>
</feature>
<protein>
    <recommendedName>
        <fullName evidence="10">Major facilitator superfamily (MFS) profile domain-containing protein</fullName>
    </recommendedName>
</protein>
<dbReference type="PANTHER" id="PTHR23502">
    <property type="entry name" value="MAJOR FACILITATOR SUPERFAMILY"/>
    <property type="match status" value="1"/>
</dbReference>
<dbReference type="Gene3D" id="1.20.1250.20">
    <property type="entry name" value="MFS general substrate transporter like domains"/>
    <property type="match status" value="1"/>
</dbReference>
<dbReference type="GO" id="GO:0005886">
    <property type="term" value="C:plasma membrane"/>
    <property type="evidence" value="ECO:0007669"/>
    <property type="project" value="UniProtKB-SubCell"/>
</dbReference>
<feature type="region of interest" description="Disordered" evidence="8">
    <location>
        <begin position="1"/>
        <end position="42"/>
    </location>
</feature>
<feature type="transmembrane region" description="Helical" evidence="9">
    <location>
        <begin position="131"/>
        <end position="154"/>
    </location>
</feature>
<evidence type="ECO:0000256" key="5">
    <source>
        <dbReference type="ARBA" id="ARBA00022989"/>
    </source>
</evidence>
<keyword evidence="4 9" id="KW-0812">Transmembrane</keyword>
<evidence type="ECO:0000256" key="6">
    <source>
        <dbReference type="ARBA" id="ARBA00023136"/>
    </source>
</evidence>
<comment type="caution">
    <text evidence="11">The sequence shown here is derived from an EMBL/GenBank/DDBJ whole genome shotgun (WGS) entry which is preliminary data.</text>
</comment>
<dbReference type="CDD" id="cd17323">
    <property type="entry name" value="MFS_Tpo1_MDR_like"/>
    <property type="match status" value="1"/>
</dbReference>
<evidence type="ECO:0000313" key="11">
    <source>
        <dbReference type="EMBL" id="PON27981.1"/>
    </source>
</evidence>
<feature type="transmembrane region" description="Helical" evidence="9">
    <location>
        <begin position="409"/>
        <end position="430"/>
    </location>
</feature>
<dbReference type="AlphaFoldDB" id="A0A2P4ZUL5"/>
<evidence type="ECO:0000256" key="1">
    <source>
        <dbReference type="ARBA" id="ARBA00004651"/>
    </source>
</evidence>
<evidence type="ECO:0000256" key="2">
    <source>
        <dbReference type="ARBA" id="ARBA00022448"/>
    </source>
</evidence>
<organism evidence="11 12">
    <name type="scientific">Trichoderma gamsii</name>
    <dbReference type="NCBI Taxonomy" id="398673"/>
    <lineage>
        <taxon>Eukaryota</taxon>
        <taxon>Fungi</taxon>
        <taxon>Dikarya</taxon>
        <taxon>Ascomycota</taxon>
        <taxon>Pezizomycotina</taxon>
        <taxon>Sordariomycetes</taxon>
        <taxon>Hypocreomycetidae</taxon>
        <taxon>Hypocreales</taxon>
        <taxon>Hypocreaceae</taxon>
        <taxon>Trichoderma</taxon>
    </lineage>
</organism>
<feature type="transmembrane region" description="Helical" evidence="9">
    <location>
        <begin position="252"/>
        <end position="274"/>
    </location>
</feature>
<evidence type="ECO:0000256" key="8">
    <source>
        <dbReference type="SAM" id="MobiDB-lite"/>
    </source>
</evidence>
<feature type="transmembrane region" description="Helical" evidence="9">
    <location>
        <begin position="367"/>
        <end position="388"/>
    </location>
</feature>
<accession>A0A2P4ZUL5</accession>
<dbReference type="GO" id="GO:0022857">
    <property type="term" value="F:transmembrane transporter activity"/>
    <property type="evidence" value="ECO:0007669"/>
    <property type="project" value="InterPro"/>
</dbReference>
<comment type="subcellular location">
    <subcellularLocation>
        <location evidence="1">Cell membrane</location>
        <topology evidence="1">Multi-pass membrane protein</topology>
    </subcellularLocation>
</comment>
<dbReference type="InterPro" id="IPR011701">
    <property type="entry name" value="MFS"/>
</dbReference>
<dbReference type="PANTHER" id="PTHR23502:SF186">
    <property type="entry name" value="MAJOR FACILITATOR SUPERFAMILY (MFS) PROFILE DOMAIN-CONTAINING PROTEIN"/>
    <property type="match status" value="1"/>
</dbReference>
<feature type="transmembrane region" description="Helical" evidence="9">
    <location>
        <begin position="331"/>
        <end position="355"/>
    </location>
</feature>
<evidence type="ECO:0000256" key="7">
    <source>
        <dbReference type="ARBA" id="ARBA00038459"/>
    </source>
</evidence>
<dbReference type="FunFam" id="1.20.1250.20:FF:000266">
    <property type="entry name" value="MFS multidrug transporter, putative"/>
    <property type="match status" value="1"/>
</dbReference>
<sequence length="589" mass="63519">MAEEKPVAPEGVPPSTSSSVSASSATVTTPDHDVESQLQATPSEKVSHWRVLLDQTGVTQEVLDFDYTGHGTAESPYLVEFIPNDPWNPMTFKDSFKWAITLIQASAALSVSFASSAYSGGISEIIMQFDISAEVAILGVSLFVMGFAIGPLLWAPLSELYGRQRTFFVSYMALSAFSAGAAGSQNMATLIILRFFAGAFGSSPLTNAGGVIADMFKADQRGVAFSIFAMAPFLGPALGPIAGGFLGESKGWRWVEGLIAIFTGVVWILSSVVYPETYAPVLLRQRAGALSKKTGKVYISRLEAGQPAKSISDQLKVSLLRPWQLLIREPIVLLISLYMAIIYGTLYMCFAAFPIVYQEGRGWSPGIGGLAFIGIAIGMSLSTVGSMLDNKRYLRAAAKAPDGNAPPEARLPPAILGSILIPIGLFWFAWTNGPSVHWIVSIIGSIWFASGIVLVFLSLMNYLVDSYVVFAASALAASSVLRSLFGAAFPLFTTYMYQNLGVHWASSIPAFLALACVPFPALFYKYGDRIRAKCKYASEAAAVLAKMRAKHVQVTEDQAIEEIQEQEKERRESQALERAASRASRASHA</sequence>